<evidence type="ECO:0000313" key="2">
    <source>
        <dbReference type="Proteomes" id="UP000095287"/>
    </source>
</evidence>
<reference evidence="3" key="1">
    <citation type="submission" date="2016-11" db="UniProtKB">
        <authorList>
            <consortium name="WormBaseParasite"/>
        </authorList>
    </citation>
    <scope>IDENTIFICATION</scope>
</reference>
<evidence type="ECO:0000313" key="3">
    <source>
        <dbReference type="WBParaSite" id="L893_g15753.t1"/>
    </source>
</evidence>
<organism evidence="2 3">
    <name type="scientific">Steinernema glaseri</name>
    <dbReference type="NCBI Taxonomy" id="37863"/>
    <lineage>
        <taxon>Eukaryota</taxon>
        <taxon>Metazoa</taxon>
        <taxon>Ecdysozoa</taxon>
        <taxon>Nematoda</taxon>
        <taxon>Chromadorea</taxon>
        <taxon>Rhabditida</taxon>
        <taxon>Tylenchina</taxon>
        <taxon>Panagrolaimomorpha</taxon>
        <taxon>Strongyloidoidea</taxon>
        <taxon>Steinernematidae</taxon>
        <taxon>Steinernema</taxon>
    </lineage>
</organism>
<evidence type="ECO:0000256" key="1">
    <source>
        <dbReference type="SAM" id="Phobius"/>
    </source>
</evidence>
<keyword evidence="1" id="KW-0472">Membrane</keyword>
<dbReference type="WBParaSite" id="L893_g15753.t1">
    <property type="protein sequence ID" value="L893_g15753.t1"/>
    <property type="gene ID" value="L893_g15753"/>
</dbReference>
<keyword evidence="1" id="KW-0812">Transmembrane</keyword>
<proteinExistence type="predicted"/>
<feature type="transmembrane region" description="Helical" evidence="1">
    <location>
        <begin position="34"/>
        <end position="55"/>
    </location>
</feature>
<dbReference type="Proteomes" id="UP000095287">
    <property type="component" value="Unplaced"/>
</dbReference>
<protein>
    <submittedName>
        <fullName evidence="3">Uncharacterized protein</fullName>
    </submittedName>
</protein>
<keyword evidence="2" id="KW-1185">Reference proteome</keyword>
<dbReference type="AlphaFoldDB" id="A0A1I7YF39"/>
<accession>A0A1I7YF39</accession>
<sequence length="133" mass="15155">MSDDIYERHRARTSKEKNHWFTFKTINLRKAGGICLRLQLSVMAVLTCFLIFPLFSLTRGTFIESDTQKKPNVNNTVLPVSDKCEALDVFGEEGFHRRKQGSTYVIDQELAKQQLKATNSSSALSVTYDYVCP</sequence>
<keyword evidence="1" id="KW-1133">Transmembrane helix</keyword>
<name>A0A1I7YF39_9BILA</name>